<protein>
    <submittedName>
        <fullName evidence="4">Cytochrome P450</fullName>
    </submittedName>
</protein>
<comment type="caution">
    <text evidence="4">The sequence shown here is derived from an EMBL/GenBank/DDBJ whole genome shotgun (WGS) entry which is preliminary data.</text>
</comment>
<reference evidence="4 5" key="1">
    <citation type="journal article" date="2019" name="Int. J. Syst. Evol. Microbiol.">
        <title>The Global Catalogue of Microorganisms (GCM) 10K type strain sequencing project: providing services to taxonomists for standard genome sequencing and annotation.</title>
        <authorList>
            <consortium name="The Broad Institute Genomics Platform"/>
            <consortium name="The Broad Institute Genome Sequencing Center for Infectious Disease"/>
            <person name="Wu L."/>
            <person name="Ma J."/>
        </authorList>
    </citation>
    <scope>NUCLEOTIDE SEQUENCE [LARGE SCALE GENOMIC DNA]</scope>
    <source>
        <strain evidence="4 5">JCM 10649</strain>
    </source>
</reference>
<dbReference type="InterPro" id="IPR002397">
    <property type="entry name" value="Cyt_P450_B"/>
</dbReference>
<evidence type="ECO:0000313" key="4">
    <source>
        <dbReference type="EMBL" id="GAA0473950.1"/>
    </source>
</evidence>
<dbReference type="SUPFAM" id="SSF48264">
    <property type="entry name" value="Cytochrome P450"/>
    <property type="match status" value="1"/>
</dbReference>
<dbReference type="PRINTS" id="PR00359">
    <property type="entry name" value="BP450"/>
</dbReference>
<keyword evidence="5" id="KW-1185">Reference proteome</keyword>
<dbReference type="InterPro" id="IPR036396">
    <property type="entry name" value="Cyt_P450_sf"/>
</dbReference>
<dbReference type="InterPro" id="IPR001128">
    <property type="entry name" value="Cyt_P450"/>
</dbReference>
<evidence type="ECO:0000313" key="5">
    <source>
        <dbReference type="Proteomes" id="UP001499895"/>
    </source>
</evidence>
<accession>A0ABN1ADQ6</accession>
<dbReference type="Pfam" id="PF00067">
    <property type="entry name" value="p450"/>
    <property type="match status" value="1"/>
</dbReference>
<keyword evidence="2" id="KW-0479">Metal-binding</keyword>
<evidence type="ECO:0000256" key="3">
    <source>
        <dbReference type="SAM" id="MobiDB-lite"/>
    </source>
</evidence>
<dbReference type="Gene3D" id="1.10.630.10">
    <property type="entry name" value="Cytochrome P450"/>
    <property type="match status" value="1"/>
</dbReference>
<proteinExistence type="inferred from homology"/>
<evidence type="ECO:0000256" key="2">
    <source>
        <dbReference type="RuleBase" id="RU000461"/>
    </source>
</evidence>
<sequence>MTDTGAAPKLLLGEELVSPLHPVYDGLSADAPVREAVMPEGYRVWLVTRYDEARAVLADTRVAKDMYRAGELYTRHTGHERPIIGGALTQHMLNFDPPDHTRLRTLVNKAFTARMVERLRPAIEELTDELLDDLAGRDHADLVWDYAFPLPISVICLLLGVPREDRPLFRTWARQQAELLDPESAEAVTDEMARYLTGLIRRKRAQPADDLLTALIQARDNDDRLNETELVGMAYLLLKAGFETTVNLIGSGVLRLLCNPDQLAALRADPALLPGAVEELLRYEGPAVMSMLRFTTEPITVGGIPIPAGEFILVSMRAANRDPAQYPDPERFDITRNATGHLGFGHGIHYCVGAPVGRLEAQIAIGRLLARFPDLALATAPEDLVWMEATLLRGLLGLPVSLGRAAPAADRTPPVRHDGPEAHHSTPDKSPWYTRRTRST</sequence>
<dbReference type="CDD" id="cd11029">
    <property type="entry name" value="CYP107-like"/>
    <property type="match status" value="1"/>
</dbReference>
<feature type="region of interest" description="Disordered" evidence="3">
    <location>
        <begin position="406"/>
        <end position="440"/>
    </location>
</feature>
<dbReference type="PROSITE" id="PS00086">
    <property type="entry name" value="CYTOCHROME_P450"/>
    <property type="match status" value="1"/>
</dbReference>
<dbReference type="EMBL" id="BAAAHB010000045">
    <property type="protein sequence ID" value="GAA0473950.1"/>
    <property type="molecule type" value="Genomic_DNA"/>
</dbReference>
<dbReference type="RefSeq" id="WP_344092578.1">
    <property type="nucleotide sequence ID" value="NZ_BAAAHB010000045.1"/>
</dbReference>
<keyword evidence="2" id="KW-0408">Iron</keyword>
<dbReference type="Proteomes" id="UP001499895">
    <property type="component" value="Unassembled WGS sequence"/>
</dbReference>
<name>A0ABN1ADQ6_9ACTN</name>
<dbReference type="PANTHER" id="PTHR46696">
    <property type="entry name" value="P450, PUTATIVE (EUROFUNG)-RELATED"/>
    <property type="match status" value="1"/>
</dbReference>
<dbReference type="PANTHER" id="PTHR46696:SF1">
    <property type="entry name" value="CYTOCHROME P450 YJIB-RELATED"/>
    <property type="match status" value="1"/>
</dbReference>
<keyword evidence="2" id="KW-0503">Monooxygenase</keyword>
<feature type="compositionally biased region" description="Basic and acidic residues" evidence="3">
    <location>
        <begin position="413"/>
        <end position="427"/>
    </location>
</feature>
<evidence type="ECO:0000256" key="1">
    <source>
        <dbReference type="ARBA" id="ARBA00010617"/>
    </source>
</evidence>
<dbReference type="InterPro" id="IPR017972">
    <property type="entry name" value="Cyt_P450_CS"/>
</dbReference>
<gene>
    <name evidence="4" type="ORF">GCM10009544_39980</name>
</gene>
<comment type="similarity">
    <text evidence="1 2">Belongs to the cytochrome P450 family.</text>
</comment>
<keyword evidence="2" id="KW-0349">Heme</keyword>
<organism evidence="4 5">
    <name type="scientific">Streptomyces stramineus</name>
    <dbReference type="NCBI Taxonomy" id="173861"/>
    <lineage>
        <taxon>Bacteria</taxon>
        <taxon>Bacillati</taxon>
        <taxon>Actinomycetota</taxon>
        <taxon>Actinomycetes</taxon>
        <taxon>Kitasatosporales</taxon>
        <taxon>Streptomycetaceae</taxon>
        <taxon>Streptomyces</taxon>
    </lineage>
</organism>
<keyword evidence="2" id="KW-0560">Oxidoreductase</keyword>